<dbReference type="RefSeq" id="WP_189506463.1">
    <property type="nucleotide sequence ID" value="NZ_BMZQ01000003.1"/>
</dbReference>
<gene>
    <name evidence="1" type="ORF">GCM10016234_34970</name>
</gene>
<evidence type="ECO:0000313" key="2">
    <source>
        <dbReference type="Proteomes" id="UP000630142"/>
    </source>
</evidence>
<name>A0A8J3DSV6_9HYPH</name>
<protein>
    <submittedName>
        <fullName evidence="1">Glycosyl transferase</fullName>
    </submittedName>
</protein>
<dbReference type="EMBL" id="BMZQ01000003">
    <property type="protein sequence ID" value="GHD21380.1"/>
    <property type="molecule type" value="Genomic_DNA"/>
</dbReference>
<evidence type="ECO:0000313" key="1">
    <source>
        <dbReference type="EMBL" id="GHD21380.1"/>
    </source>
</evidence>
<keyword evidence="1" id="KW-0808">Transferase</keyword>
<dbReference type="SUPFAM" id="SSF53448">
    <property type="entry name" value="Nucleotide-diphospho-sugar transferases"/>
    <property type="match status" value="1"/>
</dbReference>
<proteinExistence type="predicted"/>
<accession>A0A8J3DSV6</accession>
<reference evidence="1" key="2">
    <citation type="submission" date="2020-09" db="EMBL/GenBank/DDBJ databases">
        <authorList>
            <person name="Sun Q."/>
            <person name="Kim S."/>
        </authorList>
    </citation>
    <scope>NUCLEOTIDE SEQUENCE</scope>
    <source>
        <strain evidence="1">KCTC 42249</strain>
    </source>
</reference>
<dbReference type="PANTHER" id="PTHR43179">
    <property type="entry name" value="RHAMNOSYLTRANSFERASE WBBL"/>
    <property type="match status" value="1"/>
</dbReference>
<sequence length="312" mass="35530">MNVQTLQGPYRKPNTHLRIQSILYLNDQVDVERSIQNIHRACELAISDGCCGRITLAYGDCSPSPVLDDKFLKEWGEKFALPLNLDYHHFGENLGSAAGHNRLAGLSQDGDFLLIENPDVVPSPRLFEALLEPFRLPNVGMVEAKQLPIEHPKDYNKATGETDWATTACAMIPRAVFDELGGFDSRSFFLYCDDVDFSWLVREAGLKVIFQPSATVFHDKRLSSQNAGWQPTNAERYYSAEASMIMAHKWSRADLVQKYLKMYQAHGDDFQRKAAEAFVKRMDENNLPEPRDPKHRIGTFTGDLYTQHRYKL</sequence>
<dbReference type="PANTHER" id="PTHR43179:SF7">
    <property type="entry name" value="RHAMNOSYLTRANSFERASE WBBL"/>
    <property type="match status" value="1"/>
</dbReference>
<dbReference type="Proteomes" id="UP000630142">
    <property type="component" value="Unassembled WGS sequence"/>
</dbReference>
<reference evidence="1" key="1">
    <citation type="journal article" date="2014" name="Int. J. Syst. Evol. Microbiol.">
        <title>Complete genome sequence of Corynebacterium casei LMG S-19264T (=DSM 44701T), isolated from a smear-ripened cheese.</title>
        <authorList>
            <consortium name="US DOE Joint Genome Institute (JGI-PGF)"/>
            <person name="Walter F."/>
            <person name="Albersmeier A."/>
            <person name="Kalinowski J."/>
            <person name="Ruckert C."/>
        </authorList>
    </citation>
    <scope>NUCLEOTIDE SEQUENCE</scope>
    <source>
        <strain evidence="1">KCTC 42249</strain>
    </source>
</reference>
<keyword evidence="2" id="KW-1185">Reference proteome</keyword>
<dbReference type="Gene3D" id="3.90.550.10">
    <property type="entry name" value="Spore Coat Polysaccharide Biosynthesis Protein SpsA, Chain A"/>
    <property type="match status" value="1"/>
</dbReference>
<dbReference type="AlphaFoldDB" id="A0A8J3DSV6"/>
<comment type="caution">
    <text evidence="1">The sequence shown here is derived from an EMBL/GenBank/DDBJ whole genome shotgun (WGS) entry which is preliminary data.</text>
</comment>
<dbReference type="GO" id="GO:0016740">
    <property type="term" value="F:transferase activity"/>
    <property type="evidence" value="ECO:0007669"/>
    <property type="project" value="UniProtKB-KW"/>
</dbReference>
<dbReference type="InterPro" id="IPR029044">
    <property type="entry name" value="Nucleotide-diphossugar_trans"/>
</dbReference>
<organism evidence="1 2">
    <name type="scientific">Tianweitania populi</name>
    <dbReference type="NCBI Taxonomy" id="1607949"/>
    <lineage>
        <taxon>Bacteria</taxon>
        <taxon>Pseudomonadati</taxon>
        <taxon>Pseudomonadota</taxon>
        <taxon>Alphaproteobacteria</taxon>
        <taxon>Hyphomicrobiales</taxon>
        <taxon>Phyllobacteriaceae</taxon>
        <taxon>Tianweitania</taxon>
    </lineage>
</organism>